<organism evidence="2 3">
    <name type="scientific">Catellatospora bangladeshensis</name>
    <dbReference type="NCBI Taxonomy" id="310355"/>
    <lineage>
        <taxon>Bacteria</taxon>
        <taxon>Bacillati</taxon>
        <taxon>Actinomycetota</taxon>
        <taxon>Actinomycetes</taxon>
        <taxon>Micromonosporales</taxon>
        <taxon>Micromonosporaceae</taxon>
        <taxon>Catellatospora</taxon>
    </lineage>
</organism>
<feature type="transmembrane region" description="Helical" evidence="1">
    <location>
        <begin position="40"/>
        <end position="59"/>
    </location>
</feature>
<dbReference type="RefSeq" id="WP_203751706.1">
    <property type="nucleotide sequence ID" value="NZ_BONF01000033.1"/>
</dbReference>
<gene>
    <name evidence="2" type="ORF">Cba03nite_53780</name>
</gene>
<keyword evidence="1" id="KW-1133">Transmembrane helix</keyword>
<sequence>MIDLKDLLDDRSTTPPEVSQHLRLDQVQGRIAVRRRRRTTAAGALAALIALVVVGYTVAPGLRAAPEPAVTRIPPTVKGFPKYNFGTKVVAAERTAPGVTTLTLTWLPAPTVTTYTVIEKCWTALNGGTIEVDIKVNGGPRLGGSCGGGWTSALDEQARARAARGEPIVFTMTATGYGDYDSTAGEWRTGPLPADAVLGMAVAEPVPFADYPLPSRPERLKPLDLREVIVNEGITYAPISEAVEVHSDPADPSRPQRITLLWQDHYSLVMAAQTPGVLTFAADGSDFDTASWWSYEGGHIVRDWDTADYQPLPPIPGFVRPPAGTVVTLTVTPQHFTGAWAVRLVAGKETPGRS</sequence>
<name>A0A8J3JK56_9ACTN</name>
<dbReference type="Proteomes" id="UP000601223">
    <property type="component" value="Unassembled WGS sequence"/>
</dbReference>
<proteinExistence type="predicted"/>
<evidence type="ECO:0000313" key="2">
    <source>
        <dbReference type="EMBL" id="GIF84029.1"/>
    </source>
</evidence>
<accession>A0A8J3JK56</accession>
<keyword evidence="1" id="KW-0812">Transmembrane</keyword>
<keyword evidence="3" id="KW-1185">Reference proteome</keyword>
<evidence type="ECO:0000313" key="3">
    <source>
        <dbReference type="Proteomes" id="UP000601223"/>
    </source>
</evidence>
<keyword evidence="1" id="KW-0472">Membrane</keyword>
<comment type="caution">
    <text evidence="2">The sequence shown here is derived from an EMBL/GenBank/DDBJ whole genome shotgun (WGS) entry which is preliminary data.</text>
</comment>
<dbReference type="EMBL" id="BONF01000033">
    <property type="protein sequence ID" value="GIF84029.1"/>
    <property type="molecule type" value="Genomic_DNA"/>
</dbReference>
<reference evidence="2 3" key="1">
    <citation type="submission" date="2021-01" db="EMBL/GenBank/DDBJ databases">
        <title>Whole genome shotgun sequence of Catellatospora bangladeshensis NBRC 107357.</title>
        <authorList>
            <person name="Komaki H."/>
            <person name="Tamura T."/>
        </authorList>
    </citation>
    <scope>NUCLEOTIDE SEQUENCE [LARGE SCALE GENOMIC DNA]</scope>
    <source>
        <strain evidence="2 3">NBRC 107357</strain>
    </source>
</reference>
<evidence type="ECO:0000256" key="1">
    <source>
        <dbReference type="SAM" id="Phobius"/>
    </source>
</evidence>
<protein>
    <submittedName>
        <fullName evidence="2">Uncharacterized protein</fullName>
    </submittedName>
</protein>
<dbReference type="AlphaFoldDB" id="A0A8J3JK56"/>